<keyword evidence="2" id="KW-1185">Reference proteome</keyword>
<comment type="caution">
    <text evidence="1">The sequence shown here is derived from an EMBL/GenBank/DDBJ whole genome shotgun (WGS) entry which is preliminary data.</text>
</comment>
<dbReference type="SUPFAM" id="SSF56059">
    <property type="entry name" value="Glutathione synthetase ATP-binding domain-like"/>
    <property type="match status" value="1"/>
</dbReference>
<dbReference type="EMBL" id="BKCN01000006">
    <property type="protein sequence ID" value="GER03782.1"/>
    <property type="molecule type" value="Genomic_DNA"/>
</dbReference>
<organism evidence="1 2">
    <name type="scientific">Iodidimonas nitroreducens</name>
    <dbReference type="NCBI Taxonomy" id="1236968"/>
    <lineage>
        <taxon>Bacteria</taxon>
        <taxon>Pseudomonadati</taxon>
        <taxon>Pseudomonadota</taxon>
        <taxon>Alphaproteobacteria</taxon>
        <taxon>Iodidimonadales</taxon>
        <taxon>Iodidimonadaceae</taxon>
        <taxon>Iodidimonas</taxon>
    </lineage>
</organism>
<proteinExistence type="predicted"/>
<dbReference type="RefSeq" id="WP_150006961.1">
    <property type="nucleotide sequence ID" value="NZ_BKCN01000006.1"/>
</dbReference>
<sequence>MTAPLMTAPEKSDTERPIAAPHANMPALDESAQKLSFFEFWPQWLFYTPVILWWLWLSLRYGGPALPTAANPGFPNGGFVGESKAQVFSRFGVKAKAALAPFICFCADHQAKDQSLSVMAEARGSGLDYPLVAKPDMGCRGAGVQVVRNDRDLDRYIASFPDGARIVLQKLVDQPGEVGLFYVRSPSQKQGRLFSMTLKYFPTIIGNGRDHLERLIMDDPRAGQLPHLYLKRNATRLDEIIPKGEPVRLAFAGSHSKGAIFRDGRPYITEALTQAIDALARDIDGFYIGRFDVRFSDFKALQEGRDFTIIEVNGAGGEATHIWDSRMTLKKAYGDLFEQFSMLFAIGRDNRRRGAPPINLLEFYRAWRHEARLVRGYPPTD</sequence>
<dbReference type="AlphaFoldDB" id="A0A5A7N634"/>
<protein>
    <submittedName>
        <fullName evidence="1">Uncharacterized protein</fullName>
    </submittedName>
</protein>
<evidence type="ECO:0000313" key="2">
    <source>
        <dbReference type="Proteomes" id="UP000324996"/>
    </source>
</evidence>
<dbReference type="Proteomes" id="UP000324996">
    <property type="component" value="Unassembled WGS sequence"/>
</dbReference>
<accession>A0A5A7N634</accession>
<gene>
    <name evidence="1" type="ORF">JCM17846_14640</name>
</gene>
<evidence type="ECO:0000313" key="1">
    <source>
        <dbReference type="EMBL" id="GER03782.1"/>
    </source>
</evidence>
<name>A0A5A7N634_9PROT</name>
<reference evidence="1 2" key="1">
    <citation type="submission" date="2019-09" db="EMBL/GenBank/DDBJ databases">
        <title>NBRP : Genome information of microbial organism related human and environment.</title>
        <authorList>
            <person name="Hattori M."/>
            <person name="Oshima K."/>
            <person name="Inaba H."/>
            <person name="Suda W."/>
            <person name="Sakamoto M."/>
            <person name="Iino T."/>
            <person name="Kitahara M."/>
            <person name="Oshida Y."/>
            <person name="Iida T."/>
            <person name="Kudo T."/>
            <person name="Itoh T."/>
            <person name="Ohkuma M."/>
        </authorList>
    </citation>
    <scope>NUCLEOTIDE SEQUENCE [LARGE SCALE GENOMIC DNA]</scope>
    <source>
        <strain evidence="1 2">Q-1</strain>
    </source>
</reference>